<evidence type="ECO:0000256" key="5">
    <source>
        <dbReference type="ARBA" id="ARBA00023136"/>
    </source>
</evidence>
<evidence type="ECO:0000256" key="2">
    <source>
        <dbReference type="ARBA" id="ARBA00007200"/>
    </source>
</evidence>
<name>A0A813VBI8_9BILA</name>
<evidence type="ECO:0000256" key="3">
    <source>
        <dbReference type="ARBA" id="ARBA00022692"/>
    </source>
</evidence>
<keyword evidence="4 6" id="KW-1133">Transmembrane helix</keyword>
<feature type="domain" description="Polycystin cation channel PKD1/PKD2" evidence="7">
    <location>
        <begin position="24"/>
        <end position="84"/>
    </location>
</feature>
<dbReference type="Gene3D" id="1.10.287.70">
    <property type="match status" value="1"/>
</dbReference>
<proteinExistence type="inferred from homology"/>
<comment type="caution">
    <text evidence="8">The sequence shown here is derived from an EMBL/GenBank/DDBJ whole genome shotgun (WGS) entry which is preliminary data.</text>
</comment>
<feature type="transmembrane region" description="Helical" evidence="6">
    <location>
        <begin position="54"/>
        <end position="79"/>
    </location>
</feature>
<organism evidence="8 9">
    <name type="scientific">Rotaria sordida</name>
    <dbReference type="NCBI Taxonomy" id="392033"/>
    <lineage>
        <taxon>Eukaryota</taxon>
        <taxon>Metazoa</taxon>
        <taxon>Spiralia</taxon>
        <taxon>Gnathifera</taxon>
        <taxon>Rotifera</taxon>
        <taxon>Eurotatoria</taxon>
        <taxon>Bdelloidea</taxon>
        <taxon>Philodinida</taxon>
        <taxon>Philodinidae</taxon>
        <taxon>Rotaria</taxon>
    </lineage>
</organism>
<protein>
    <recommendedName>
        <fullName evidence="7">Polycystin cation channel PKD1/PKD2 domain-containing protein</fullName>
    </recommendedName>
</protein>
<dbReference type="AlphaFoldDB" id="A0A813VBI8"/>
<evidence type="ECO:0000256" key="6">
    <source>
        <dbReference type="SAM" id="Phobius"/>
    </source>
</evidence>
<evidence type="ECO:0000313" key="8">
    <source>
        <dbReference type="EMBL" id="CAF0834299.1"/>
    </source>
</evidence>
<dbReference type="Proteomes" id="UP000663864">
    <property type="component" value="Unassembled WGS sequence"/>
</dbReference>
<keyword evidence="5 6" id="KW-0472">Membrane</keyword>
<reference evidence="8" key="1">
    <citation type="submission" date="2021-02" db="EMBL/GenBank/DDBJ databases">
        <authorList>
            <person name="Nowell W R."/>
        </authorList>
    </citation>
    <scope>NUCLEOTIDE SEQUENCE</scope>
</reference>
<keyword evidence="3 6" id="KW-0812">Transmembrane</keyword>
<accession>A0A813VBI8</accession>
<evidence type="ECO:0000313" key="9">
    <source>
        <dbReference type="Proteomes" id="UP000663864"/>
    </source>
</evidence>
<sequence>MSIFQPKQDFQSLFKSNSFPTIDGLRALTRTAQMLFEMTLMKFDTYSLIEANAFLGPFCFVLFILLIVFICLNMFISIINDNFRRARENSCVDKEILSFMLTKFLRWTGLKKASELEIQEERDSQMRSQYFDPIETFPHRMDQLCEAINRLYINQKTEV</sequence>
<comment type="similarity">
    <text evidence="2">Belongs to the polycystin family.</text>
</comment>
<dbReference type="PANTHER" id="PTHR10877:SF194">
    <property type="entry name" value="LOCATION OF VULVA DEFECTIVE 1"/>
    <property type="match status" value="1"/>
</dbReference>
<dbReference type="EMBL" id="CAJNOT010000093">
    <property type="protein sequence ID" value="CAF0834299.1"/>
    <property type="molecule type" value="Genomic_DNA"/>
</dbReference>
<dbReference type="GO" id="GO:0005262">
    <property type="term" value="F:calcium channel activity"/>
    <property type="evidence" value="ECO:0007669"/>
    <property type="project" value="TreeGrafter"/>
</dbReference>
<comment type="subcellular location">
    <subcellularLocation>
        <location evidence="1">Membrane</location>
        <topology evidence="1">Multi-pass membrane protein</topology>
    </subcellularLocation>
</comment>
<evidence type="ECO:0000259" key="7">
    <source>
        <dbReference type="Pfam" id="PF08016"/>
    </source>
</evidence>
<dbReference type="InterPro" id="IPR013122">
    <property type="entry name" value="PKD1_2_channel"/>
</dbReference>
<evidence type="ECO:0000256" key="4">
    <source>
        <dbReference type="ARBA" id="ARBA00022989"/>
    </source>
</evidence>
<gene>
    <name evidence="8" type="ORF">ZHD862_LOCUS4037</name>
</gene>
<dbReference type="InterPro" id="IPR051223">
    <property type="entry name" value="Polycystin"/>
</dbReference>
<dbReference type="Pfam" id="PF08016">
    <property type="entry name" value="PKD_channel"/>
    <property type="match status" value="1"/>
</dbReference>
<dbReference type="GO" id="GO:0050982">
    <property type="term" value="P:detection of mechanical stimulus"/>
    <property type="evidence" value="ECO:0007669"/>
    <property type="project" value="TreeGrafter"/>
</dbReference>
<dbReference type="GO" id="GO:0016020">
    <property type="term" value="C:membrane"/>
    <property type="evidence" value="ECO:0007669"/>
    <property type="project" value="UniProtKB-SubCell"/>
</dbReference>
<dbReference type="PANTHER" id="PTHR10877">
    <property type="entry name" value="POLYCYSTIN FAMILY MEMBER"/>
    <property type="match status" value="1"/>
</dbReference>
<evidence type="ECO:0000256" key="1">
    <source>
        <dbReference type="ARBA" id="ARBA00004141"/>
    </source>
</evidence>